<evidence type="ECO:0000313" key="3">
    <source>
        <dbReference type="Proteomes" id="UP000746535"/>
    </source>
</evidence>
<gene>
    <name evidence="2" type="ORF">HBH25_02565</name>
</gene>
<comment type="caution">
    <text evidence="2">The sequence shown here is derived from an EMBL/GenBank/DDBJ whole genome shotgun (WGS) entry which is preliminary data.</text>
</comment>
<sequence length="152" mass="17094">MLLYRLVKHRWREQAFDGEGAKRYGGRWNSKGKACVYAAGSESLALLEVLVHLKDAGIAQHYVMFELQVEDNVVLYADVPELPANWRMEPAPLETAEYGDTWLASGQSLALGIPSIIVPREWNYLLNIHHPAFEGVAATARQLDFDLDTRLA</sequence>
<dbReference type="EMBL" id="JAAVJI010000001">
    <property type="protein sequence ID" value="NJO99747.1"/>
    <property type="molecule type" value="Genomic_DNA"/>
</dbReference>
<dbReference type="Pfam" id="PF08808">
    <property type="entry name" value="RES"/>
    <property type="match status" value="1"/>
</dbReference>
<dbReference type="RefSeq" id="WP_168081166.1">
    <property type="nucleotide sequence ID" value="NZ_JAAVJI010000001.1"/>
</dbReference>
<proteinExistence type="predicted"/>
<dbReference type="SMART" id="SM00953">
    <property type="entry name" value="RES"/>
    <property type="match status" value="1"/>
</dbReference>
<organism evidence="2 3">
    <name type="scientific">Pseudomonas quercus</name>
    <dbReference type="NCBI Taxonomy" id="2722792"/>
    <lineage>
        <taxon>Bacteria</taxon>
        <taxon>Pseudomonadati</taxon>
        <taxon>Pseudomonadota</taxon>
        <taxon>Gammaproteobacteria</taxon>
        <taxon>Pseudomonadales</taxon>
        <taxon>Pseudomonadaceae</taxon>
        <taxon>Pseudomonas</taxon>
    </lineage>
</organism>
<accession>A0ABX0YCE3</accession>
<protein>
    <submittedName>
        <fullName evidence="2">RES family NAD+ phosphorylase</fullName>
    </submittedName>
</protein>
<evidence type="ECO:0000259" key="1">
    <source>
        <dbReference type="SMART" id="SM00953"/>
    </source>
</evidence>
<dbReference type="Proteomes" id="UP000746535">
    <property type="component" value="Unassembled WGS sequence"/>
</dbReference>
<name>A0ABX0YCE3_9PSED</name>
<keyword evidence="3" id="KW-1185">Reference proteome</keyword>
<feature type="domain" description="RES" evidence="1">
    <location>
        <begin position="15"/>
        <end position="140"/>
    </location>
</feature>
<dbReference type="InterPro" id="IPR014914">
    <property type="entry name" value="RES_dom"/>
</dbReference>
<evidence type="ECO:0000313" key="2">
    <source>
        <dbReference type="EMBL" id="NJO99747.1"/>
    </source>
</evidence>
<reference evidence="2 3" key="1">
    <citation type="submission" date="2020-03" db="EMBL/GenBank/DDBJ databases">
        <authorList>
            <person name="Wang L."/>
            <person name="He N."/>
            <person name="Li Y."/>
            <person name="Fang Y."/>
            <person name="Zhang F."/>
        </authorList>
    </citation>
    <scope>NUCLEOTIDE SEQUENCE [LARGE SCALE GENOMIC DNA]</scope>
    <source>
        <strain evidence="3">hsmgli-8</strain>
    </source>
</reference>